<reference evidence="2" key="1">
    <citation type="journal article" date="2019" name="J. Virol.">
        <title>Medusavirus, a novel large DNA virus discovered from hot spring water.</title>
        <authorList>
            <person name="Yoshikawa G."/>
            <person name="Blanc-Mathieu R."/>
            <person name="Song C."/>
            <person name="Kayama Y."/>
            <person name="Mochizuki T."/>
            <person name="Murata K."/>
            <person name="Ogata H."/>
            <person name="Takemura M."/>
        </authorList>
    </citation>
    <scope>NUCLEOTIDE SEQUENCE [LARGE SCALE GENOMIC DNA]</scope>
</reference>
<protein>
    <submittedName>
        <fullName evidence="1">Uncharacterized protein</fullName>
    </submittedName>
</protein>
<sequence length="100" mass="10988">MSQGATFVPVKSFKTTIRMPEMAGTARFVMTVYAEGRRYFNRGTYNGATGASDDSRFDECPDLTGFFPCSITAYGDGTTTRTNVGVIEFFQYGACCQRDA</sequence>
<organism evidence="1 2">
    <name type="scientific">Acanthamoeba castellanii medusavirus J1</name>
    <dbReference type="NCBI Taxonomy" id="3114988"/>
    <lineage>
        <taxon>Viruses</taxon>
        <taxon>Varidnaviria</taxon>
        <taxon>Bamfordvirae</taxon>
        <taxon>Nucleocytoviricota</taxon>
        <taxon>Megaviricetes</taxon>
        <taxon>Mamonoviridae</taxon>
        <taxon>Medusavirus</taxon>
        <taxon>Medusavirus medusae</taxon>
    </lineage>
</organism>
<dbReference type="KEGG" id="vg:80540506"/>
<evidence type="ECO:0000313" key="2">
    <source>
        <dbReference type="Proteomes" id="UP001161669"/>
    </source>
</evidence>
<dbReference type="EMBL" id="AP018495">
    <property type="protein sequence ID" value="BBI30154.1"/>
    <property type="molecule type" value="Genomic_DNA"/>
</dbReference>
<evidence type="ECO:0000313" key="1">
    <source>
        <dbReference type="EMBL" id="BBI30154.1"/>
    </source>
</evidence>
<keyword evidence="2" id="KW-1185">Reference proteome</keyword>
<accession>A0A3T1CWF1</accession>
<proteinExistence type="predicted"/>
<name>A0A3T1CWF1_9VIRU</name>
<dbReference type="Proteomes" id="UP001161669">
    <property type="component" value="Segment"/>
</dbReference>